<evidence type="ECO:0000256" key="8">
    <source>
        <dbReference type="ARBA" id="ARBA00022982"/>
    </source>
</evidence>
<evidence type="ECO:0000256" key="4">
    <source>
        <dbReference type="ARBA" id="ARBA00022475"/>
    </source>
</evidence>
<dbReference type="InterPro" id="IPR051542">
    <property type="entry name" value="Hydrogenase_cytochrome"/>
</dbReference>
<evidence type="ECO:0000256" key="6">
    <source>
        <dbReference type="ARBA" id="ARBA00022692"/>
    </source>
</evidence>
<reference evidence="14 15" key="1">
    <citation type="submission" date="2018-11" db="EMBL/GenBank/DDBJ databases">
        <title>Characterization of surface water Dickeya isolates.</title>
        <authorList>
            <person name="Van Gijsegem F."/>
            <person name="Pedron J."/>
        </authorList>
    </citation>
    <scope>NUCLEOTIDE SEQUENCE [LARGE SCALE GENOMIC DNA]</scope>
    <source>
        <strain evidence="14 15">FVG1-MFV-O17</strain>
    </source>
</reference>
<evidence type="ECO:0000313" key="15">
    <source>
        <dbReference type="Proteomes" id="UP000276061"/>
    </source>
</evidence>
<dbReference type="GO" id="GO:0009055">
    <property type="term" value="F:electron transfer activity"/>
    <property type="evidence" value="ECO:0007669"/>
    <property type="project" value="InterPro"/>
</dbReference>
<feature type="transmembrane region" description="Helical" evidence="12">
    <location>
        <begin position="15"/>
        <end position="35"/>
    </location>
</feature>
<keyword evidence="10" id="KW-0408">Iron</keyword>
<dbReference type="RefSeq" id="WP_033568023.1">
    <property type="nucleotide sequence ID" value="NZ_JSYG01000007.1"/>
</dbReference>
<protein>
    <submittedName>
        <fullName evidence="14">Cytochrome b/b6 domain-containing protein</fullName>
    </submittedName>
</protein>
<organism evidence="14 15">
    <name type="scientific">Dickeya undicola</name>
    <dbReference type="NCBI Taxonomy" id="1577887"/>
    <lineage>
        <taxon>Bacteria</taxon>
        <taxon>Pseudomonadati</taxon>
        <taxon>Pseudomonadota</taxon>
        <taxon>Gammaproteobacteria</taxon>
        <taxon>Enterobacterales</taxon>
        <taxon>Pectobacteriaceae</taxon>
        <taxon>Dickeya</taxon>
    </lineage>
</organism>
<dbReference type="InterPro" id="IPR000516">
    <property type="entry name" value="Ni-dep_Hydgase_cyt-B"/>
</dbReference>
<evidence type="ECO:0000256" key="10">
    <source>
        <dbReference type="ARBA" id="ARBA00023004"/>
    </source>
</evidence>
<dbReference type="PANTHER" id="PTHR30485">
    <property type="entry name" value="NI/FE-HYDROGENASE 1 B-TYPE CYTOCHROME SUBUNIT"/>
    <property type="match status" value="1"/>
</dbReference>
<evidence type="ECO:0000256" key="5">
    <source>
        <dbReference type="ARBA" id="ARBA00022617"/>
    </source>
</evidence>
<evidence type="ECO:0000259" key="13">
    <source>
        <dbReference type="Pfam" id="PF01292"/>
    </source>
</evidence>
<evidence type="ECO:0000256" key="11">
    <source>
        <dbReference type="ARBA" id="ARBA00023136"/>
    </source>
</evidence>
<evidence type="ECO:0000256" key="2">
    <source>
        <dbReference type="ARBA" id="ARBA00008622"/>
    </source>
</evidence>
<evidence type="ECO:0000256" key="1">
    <source>
        <dbReference type="ARBA" id="ARBA00004651"/>
    </source>
</evidence>
<dbReference type="Gene3D" id="1.20.950.20">
    <property type="entry name" value="Transmembrane di-heme cytochromes, Chain C"/>
    <property type="match status" value="1"/>
</dbReference>
<keyword evidence="7" id="KW-0479">Metal-binding</keyword>
<evidence type="ECO:0000256" key="9">
    <source>
        <dbReference type="ARBA" id="ARBA00022989"/>
    </source>
</evidence>
<dbReference type="GO" id="GO:0005886">
    <property type="term" value="C:plasma membrane"/>
    <property type="evidence" value="ECO:0007669"/>
    <property type="project" value="UniProtKB-SubCell"/>
</dbReference>
<keyword evidence="3" id="KW-0813">Transport</keyword>
<proteinExistence type="inferred from homology"/>
<feature type="domain" description="Cytochrome b561 bacterial/Ni-hydrogenase" evidence="13">
    <location>
        <begin position="9"/>
        <end position="196"/>
    </location>
</feature>
<dbReference type="OrthoDB" id="197262at2"/>
<evidence type="ECO:0000256" key="3">
    <source>
        <dbReference type="ARBA" id="ARBA00022448"/>
    </source>
</evidence>
<feature type="transmembrane region" description="Helical" evidence="12">
    <location>
        <begin position="163"/>
        <end position="186"/>
    </location>
</feature>
<dbReference type="EMBL" id="RJLR01000003">
    <property type="protein sequence ID" value="RNM10167.1"/>
    <property type="molecule type" value="Genomic_DNA"/>
</dbReference>
<comment type="subcellular location">
    <subcellularLocation>
        <location evidence="1">Cell membrane</location>
        <topology evidence="1">Multi-pass membrane protein</topology>
    </subcellularLocation>
</comment>
<dbReference type="PANTHER" id="PTHR30485:SF1">
    <property type="entry name" value="CYTOCHROME YDHU-RELATED"/>
    <property type="match status" value="1"/>
</dbReference>
<name>A0A3N0GCD5_9GAMM</name>
<feature type="transmembrane region" description="Helical" evidence="12">
    <location>
        <begin position="55"/>
        <end position="79"/>
    </location>
</feature>
<evidence type="ECO:0000313" key="14">
    <source>
        <dbReference type="EMBL" id="RNM10167.1"/>
    </source>
</evidence>
<keyword evidence="6 12" id="KW-0812">Transmembrane</keyword>
<dbReference type="InterPro" id="IPR011577">
    <property type="entry name" value="Cyt_b561_bac/Ni-Hgenase"/>
</dbReference>
<comment type="caution">
    <text evidence="14">The sequence shown here is derived from an EMBL/GenBank/DDBJ whole genome shotgun (WGS) entry which is preliminary data.</text>
</comment>
<comment type="similarity">
    <text evidence="2">Belongs to the HupC/HyaC/HydC family.</text>
</comment>
<sequence length="200" mass="22847">MPSSRHSIHAWPVRLTHWVNLLAMTAMFMSGWEIYNASPLFDFRFPQSMTLGGWLGGAIGWHLAVMWLLVGNGVLYVLWSLASGHWRQRWLPLTPASLWHAIRLTLTFRLRHESHQYNAIQKLMYFGVIALGVLLVLSGLAIWKPVQLQWLTTLLGGFATARYVHFFAMSAIGLFVVIHVMMVLIIPRTLWTMLTGGKHE</sequence>
<keyword evidence="8" id="KW-0249">Electron transport</keyword>
<dbReference type="AlphaFoldDB" id="A0A3N0GCD5"/>
<gene>
    <name evidence="14" type="ORF">EF878_00465</name>
</gene>
<feature type="transmembrane region" description="Helical" evidence="12">
    <location>
        <begin position="123"/>
        <end position="143"/>
    </location>
</feature>
<keyword evidence="5" id="KW-0349">Heme</keyword>
<dbReference type="GO" id="GO:0020037">
    <property type="term" value="F:heme binding"/>
    <property type="evidence" value="ECO:0007669"/>
    <property type="project" value="TreeGrafter"/>
</dbReference>
<keyword evidence="11 12" id="KW-0472">Membrane</keyword>
<evidence type="ECO:0000256" key="7">
    <source>
        <dbReference type="ARBA" id="ARBA00022723"/>
    </source>
</evidence>
<evidence type="ECO:0000256" key="12">
    <source>
        <dbReference type="SAM" id="Phobius"/>
    </source>
</evidence>
<dbReference type="SUPFAM" id="SSF81342">
    <property type="entry name" value="Transmembrane di-heme cytochromes"/>
    <property type="match status" value="1"/>
</dbReference>
<dbReference type="GO" id="GO:0022904">
    <property type="term" value="P:respiratory electron transport chain"/>
    <property type="evidence" value="ECO:0007669"/>
    <property type="project" value="InterPro"/>
</dbReference>
<accession>A0A3N0GCD5</accession>
<dbReference type="InterPro" id="IPR016174">
    <property type="entry name" value="Di-haem_cyt_TM"/>
</dbReference>
<dbReference type="GO" id="GO:0005506">
    <property type="term" value="F:iron ion binding"/>
    <property type="evidence" value="ECO:0007669"/>
    <property type="project" value="InterPro"/>
</dbReference>
<keyword evidence="4" id="KW-1003">Cell membrane</keyword>
<dbReference type="Proteomes" id="UP000276061">
    <property type="component" value="Unassembled WGS sequence"/>
</dbReference>
<dbReference type="Pfam" id="PF01292">
    <property type="entry name" value="Ni_hydr_CYTB"/>
    <property type="match status" value="1"/>
</dbReference>
<keyword evidence="9 12" id="KW-1133">Transmembrane helix</keyword>
<dbReference type="PRINTS" id="PR00161">
    <property type="entry name" value="NIHGNASECYTB"/>
</dbReference>